<feature type="transmembrane region" description="Helical" evidence="1">
    <location>
        <begin position="173"/>
        <end position="192"/>
    </location>
</feature>
<evidence type="ECO:0000313" key="4">
    <source>
        <dbReference type="Proteomes" id="UP000620124"/>
    </source>
</evidence>
<dbReference type="Proteomes" id="UP000620124">
    <property type="component" value="Unassembled WGS sequence"/>
</dbReference>
<keyword evidence="1" id="KW-0812">Transmembrane</keyword>
<accession>A0A8H6XCZ8</accession>
<evidence type="ECO:0000259" key="2">
    <source>
        <dbReference type="Pfam" id="PF20151"/>
    </source>
</evidence>
<keyword evidence="1" id="KW-1133">Transmembrane helix</keyword>
<keyword evidence="4" id="KW-1185">Reference proteome</keyword>
<keyword evidence="1" id="KW-0472">Membrane</keyword>
<evidence type="ECO:0000313" key="3">
    <source>
        <dbReference type="EMBL" id="KAF7339075.1"/>
    </source>
</evidence>
<feature type="domain" description="DUF6533" evidence="2">
    <location>
        <begin position="14"/>
        <end position="60"/>
    </location>
</feature>
<gene>
    <name evidence="3" type="ORF">MVEN_01983900</name>
</gene>
<evidence type="ECO:0000256" key="1">
    <source>
        <dbReference type="SAM" id="Phobius"/>
    </source>
</evidence>
<dbReference type="InterPro" id="IPR045340">
    <property type="entry name" value="DUF6533"/>
</dbReference>
<feature type="transmembrane region" description="Helical" evidence="1">
    <location>
        <begin position="123"/>
        <end position="145"/>
    </location>
</feature>
<dbReference type="EMBL" id="JACAZI010000020">
    <property type="protein sequence ID" value="KAF7339075.1"/>
    <property type="molecule type" value="Genomic_DNA"/>
</dbReference>
<feature type="transmembrane region" description="Helical" evidence="1">
    <location>
        <begin position="213"/>
        <end position="233"/>
    </location>
</feature>
<dbReference type="Pfam" id="PF20151">
    <property type="entry name" value="DUF6533"/>
    <property type="match status" value="1"/>
</dbReference>
<feature type="transmembrane region" description="Helical" evidence="1">
    <location>
        <begin position="43"/>
        <end position="67"/>
    </location>
</feature>
<protein>
    <recommendedName>
        <fullName evidence="2">DUF6533 domain-containing protein</fullName>
    </recommendedName>
</protein>
<sequence length="303" mass="34048">MTPEIQTELNSSYYLAATAFTLLFYDYFLTFEWEVSRYWARPNLSWATIFFFLNRYGMLLGNIPVVIQNFWTTPSTPEKSAMYGLRNFVAETERRLIQNLSMIVGVMLIMRTYALYERNNRILAFMLVFGVAVVCVCLGTTLFSAKGAGLSGDLGLYIGCTYAITARQSVSPIMAWSAMALFDCMIFSLTLYKSFDWHSTGLNLFIVLIRDGSIYFGVIVMLNLSNILTFVFGGDYTRGVATTLTNIVSSLMISRLMLNLRDPSLAGIPENTTSPEAEGVGEFSTHLTFNGWVEPPRNSKLDV</sequence>
<name>A0A8H6XCZ8_9AGAR</name>
<dbReference type="OrthoDB" id="3261349at2759"/>
<proteinExistence type="predicted"/>
<comment type="caution">
    <text evidence="3">The sequence shown here is derived from an EMBL/GenBank/DDBJ whole genome shotgun (WGS) entry which is preliminary data.</text>
</comment>
<feature type="transmembrane region" description="Helical" evidence="1">
    <location>
        <begin position="12"/>
        <end position="31"/>
    </location>
</feature>
<organism evidence="3 4">
    <name type="scientific">Mycena venus</name>
    <dbReference type="NCBI Taxonomy" id="2733690"/>
    <lineage>
        <taxon>Eukaryota</taxon>
        <taxon>Fungi</taxon>
        <taxon>Dikarya</taxon>
        <taxon>Basidiomycota</taxon>
        <taxon>Agaricomycotina</taxon>
        <taxon>Agaricomycetes</taxon>
        <taxon>Agaricomycetidae</taxon>
        <taxon>Agaricales</taxon>
        <taxon>Marasmiineae</taxon>
        <taxon>Mycenaceae</taxon>
        <taxon>Mycena</taxon>
    </lineage>
</organism>
<reference evidence="3" key="1">
    <citation type="submission" date="2020-05" db="EMBL/GenBank/DDBJ databases">
        <title>Mycena genomes resolve the evolution of fungal bioluminescence.</title>
        <authorList>
            <person name="Tsai I.J."/>
        </authorList>
    </citation>
    <scope>NUCLEOTIDE SEQUENCE</scope>
    <source>
        <strain evidence="3">CCC161011</strain>
    </source>
</reference>
<dbReference type="AlphaFoldDB" id="A0A8H6XCZ8"/>